<keyword evidence="3" id="KW-0238">DNA-binding</keyword>
<organism evidence="3 4">
    <name type="scientific">Nocardioides daphniae</name>
    <dbReference type="NCBI Taxonomy" id="402297"/>
    <lineage>
        <taxon>Bacteria</taxon>
        <taxon>Bacillati</taxon>
        <taxon>Actinomycetota</taxon>
        <taxon>Actinomycetes</taxon>
        <taxon>Propionibacteriales</taxon>
        <taxon>Nocardioidaceae</taxon>
        <taxon>Nocardioides</taxon>
    </lineage>
</organism>
<dbReference type="AlphaFoldDB" id="A0A4V1CW46"/>
<feature type="domain" description="Helix-turn-helix" evidence="2">
    <location>
        <begin position="128"/>
        <end position="176"/>
    </location>
</feature>
<name>A0A4V1CW46_9ACTN</name>
<dbReference type="GO" id="GO:0003677">
    <property type="term" value="F:DNA binding"/>
    <property type="evidence" value="ECO:0007669"/>
    <property type="project" value="UniProtKB-KW"/>
</dbReference>
<dbReference type="Proteomes" id="UP000297025">
    <property type="component" value="Chromosome"/>
</dbReference>
<feature type="region of interest" description="Disordered" evidence="1">
    <location>
        <begin position="182"/>
        <end position="203"/>
    </location>
</feature>
<reference evidence="3 4" key="1">
    <citation type="journal article" date="2008" name="Int. J. Syst. Evol. Microbiol.">
        <title>Nocardioides daphniae sp. nov., isolated from Daphnia cucullata (Crustacea: Cladocera).</title>
        <authorList>
            <person name="Toth E.M."/>
            <person name="Keki Z."/>
            <person name="Homonnay Z.G."/>
            <person name="Borsodi A.K."/>
            <person name="Marialigeti K."/>
            <person name="Schumann P."/>
        </authorList>
    </citation>
    <scope>NUCLEOTIDE SEQUENCE [LARGE SCALE GENOMIC DNA]</scope>
    <source>
        <strain evidence="3 4">JCM 16608</strain>
    </source>
</reference>
<gene>
    <name evidence="3" type="ORF">E2C04_00155</name>
</gene>
<evidence type="ECO:0000259" key="2">
    <source>
        <dbReference type="Pfam" id="PF12728"/>
    </source>
</evidence>
<sequence length="203" mass="23176">MRPTYPAVSFFKQVWPDLIAPRSCTDLGDRPDIERSVPRAAHRNPCRLEWQRAADHRRVLQSCSTAAGDGACLAITRVWPAILEVQRQWAALYDGRRGAAMDRSVDRRHGRSRNRRTAVSEASSWRPLFTIEEAATYLNVPTRWVADAVRERRVRCTRIGKHVRFRPEHLDELIEAGEQPVSASPHALTVVRPPGSNRRRSKL</sequence>
<evidence type="ECO:0000256" key="1">
    <source>
        <dbReference type="SAM" id="MobiDB-lite"/>
    </source>
</evidence>
<evidence type="ECO:0000313" key="3">
    <source>
        <dbReference type="EMBL" id="QCC75997.1"/>
    </source>
</evidence>
<dbReference type="InterPro" id="IPR041657">
    <property type="entry name" value="HTH_17"/>
</dbReference>
<dbReference type="KEGG" id="ndp:E2C04_00155"/>
<protein>
    <submittedName>
        <fullName evidence="3">DNA-binding protein</fullName>
    </submittedName>
</protein>
<accession>A0A4V1CW46</accession>
<dbReference type="Pfam" id="PF12728">
    <property type="entry name" value="HTH_17"/>
    <property type="match status" value="1"/>
</dbReference>
<dbReference type="NCBIfam" id="TIGR01764">
    <property type="entry name" value="excise"/>
    <property type="match status" value="1"/>
</dbReference>
<evidence type="ECO:0000313" key="4">
    <source>
        <dbReference type="Proteomes" id="UP000297025"/>
    </source>
</evidence>
<dbReference type="InterPro" id="IPR010093">
    <property type="entry name" value="SinI_DNA-bd"/>
</dbReference>
<proteinExistence type="predicted"/>
<dbReference type="EMBL" id="CP038462">
    <property type="protein sequence ID" value="QCC75997.1"/>
    <property type="molecule type" value="Genomic_DNA"/>
</dbReference>